<reference evidence="2" key="1">
    <citation type="submission" date="2014-03" db="EMBL/GenBank/DDBJ databases">
        <authorList>
            <person name="Aksoy S."/>
            <person name="Warren W."/>
            <person name="Wilson R.K."/>
        </authorList>
    </citation>
    <scope>NUCLEOTIDE SEQUENCE [LARGE SCALE GENOMIC DNA]</scope>
    <source>
        <strain evidence="2">IAEA</strain>
    </source>
</reference>
<organism evidence="1 2">
    <name type="scientific">Glossina pallidipes</name>
    <name type="common">Tsetse fly</name>
    <dbReference type="NCBI Taxonomy" id="7398"/>
    <lineage>
        <taxon>Eukaryota</taxon>
        <taxon>Metazoa</taxon>
        <taxon>Ecdysozoa</taxon>
        <taxon>Arthropoda</taxon>
        <taxon>Hexapoda</taxon>
        <taxon>Insecta</taxon>
        <taxon>Pterygota</taxon>
        <taxon>Neoptera</taxon>
        <taxon>Endopterygota</taxon>
        <taxon>Diptera</taxon>
        <taxon>Brachycera</taxon>
        <taxon>Muscomorpha</taxon>
        <taxon>Hippoboscoidea</taxon>
        <taxon>Glossinidae</taxon>
        <taxon>Glossina</taxon>
    </lineage>
</organism>
<proteinExistence type="predicted"/>
<accession>A0A1A9Z8C2</accession>
<keyword evidence="2" id="KW-1185">Reference proteome</keyword>
<dbReference type="Proteomes" id="UP000092445">
    <property type="component" value="Unassembled WGS sequence"/>
</dbReference>
<dbReference type="VEuPathDB" id="VectorBase:GPAI006817"/>
<protein>
    <submittedName>
        <fullName evidence="1">Uncharacterized protein</fullName>
    </submittedName>
</protein>
<evidence type="ECO:0000313" key="2">
    <source>
        <dbReference type="Proteomes" id="UP000092445"/>
    </source>
</evidence>
<dbReference type="EnsemblMetazoa" id="GPAI006817-RA">
    <property type="protein sequence ID" value="GPAI006817-PA"/>
    <property type="gene ID" value="GPAI006817"/>
</dbReference>
<name>A0A1A9Z8C2_GLOPL</name>
<evidence type="ECO:0000313" key="1">
    <source>
        <dbReference type="EnsemblMetazoa" id="GPAI006817-PA"/>
    </source>
</evidence>
<reference evidence="1" key="2">
    <citation type="submission" date="2020-05" db="UniProtKB">
        <authorList>
            <consortium name="EnsemblMetazoa"/>
        </authorList>
    </citation>
    <scope>IDENTIFICATION</scope>
    <source>
        <strain evidence="1">IAEA</strain>
    </source>
</reference>
<sequence length="66" mass="7535">MGHSASYFTTHFVPHSEISIIIKYHIRRYNIKNSTVLSVLHLLQAFVVCCQCGVFCRSVLHANTKN</sequence>
<dbReference type="AlphaFoldDB" id="A0A1A9Z8C2"/>